<evidence type="ECO:0000256" key="6">
    <source>
        <dbReference type="SAM" id="Coils"/>
    </source>
</evidence>
<dbReference type="InterPro" id="IPR050690">
    <property type="entry name" value="JHDM1_Histone_Demethylase"/>
</dbReference>
<dbReference type="PROSITE" id="PS51184">
    <property type="entry name" value="JMJC"/>
    <property type="match status" value="1"/>
</dbReference>
<dbReference type="OrthoDB" id="5874626at2759"/>
<dbReference type="InParanoid" id="E3NMP9"/>
<dbReference type="SMART" id="SM00558">
    <property type="entry name" value="JmjC"/>
    <property type="match status" value="1"/>
</dbReference>
<feature type="compositionally biased region" description="Low complexity" evidence="7">
    <location>
        <begin position="152"/>
        <end position="163"/>
    </location>
</feature>
<dbReference type="OMA" id="SINSEFW"/>
<dbReference type="STRING" id="31234.E3NMP9"/>
<dbReference type="GO" id="GO:0016491">
    <property type="term" value="F:oxidoreductase activity"/>
    <property type="evidence" value="ECO:0007669"/>
    <property type="project" value="UniProtKB-KW"/>
</dbReference>
<evidence type="ECO:0000256" key="2">
    <source>
        <dbReference type="ARBA" id="ARBA00023002"/>
    </source>
</evidence>
<dbReference type="PANTHER" id="PTHR23123">
    <property type="entry name" value="PHD/F-BOX CONTAINING PROTEIN"/>
    <property type="match status" value="1"/>
</dbReference>
<evidence type="ECO:0000256" key="7">
    <source>
        <dbReference type="SAM" id="MobiDB-lite"/>
    </source>
</evidence>
<keyword evidence="4" id="KW-0805">Transcription regulation</keyword>
<dbReference type="SUPFAM" id="SSF51197">
    <property type="entry name" value="Clavaminate synthase-like"/>
    <property type="match status" value="1"/>
</dbReference>
<dbReference type="Proteomes" id="UP000008281">
    <property type="component" value="Unassembled WGS sequence"/>
</dbReference>
<evidence type="ECO:0000313" key="10">
    <source>
        <dbReference type="Proteomes" id="UP000008281"/>
    </source>
</evidence>
<feature type="compositionally biased region" description="Low complexity" evidence="7">
    <location>
        <begin position="306"/>
        <end position="338"/>
    </location>
</feature>
<evidence type="ECO:0000313" key="9">
    <source>
        <dbReference type="EMBL" id="EFP08601.1"/>
    </source>
</evidence>
<dbReference type="eggNOG" id="KOG1633">
    <property type="taxonomic scope" value="Eukaryota"/>
</dbReference>
<feature type="compositionally biased region" description="Pro residues" evidence="7">
    <location>
        <begin position="358"/>
        <end position="369"/>
    </location>
</feature>
<feature type="region of interest" description="Disordered" evidence="7">
    <location>
        <begin position="801"/>
        <end position="823"/>
    </location>
</feature>
<evidence type="ECO:0000256" key="3">
    <source>
        <dbReference type="ARBA" id="ARBA00023004"/>
    </source>
</evidence>
<dbReference type="EMBL" id="DS269088">
    <property type="protein sequence ID" value="EFP08601.1"/>
    <property type="molecule type" value="Genomic_DNA"/>
</dbReference>
<feature type="compositionally biased region" description="Polar residues" evidence="7">
    <location>
        <begin position="120"/>
        <end position="144"/>
    </location>
</feature>
<feature type="compositionally biased region" description="Low complexity" evidence="7">
    <location>
        <begin position="232"/>
        <end position="254"/>
    </location>
</feature>
<feature type="region of interest" description="Disordered" evidence="7">
    <location>
        <begin position="84"/>
        <end position="384"/>
    </location>
</feature>
<dbReference type="InterPro" id="IPR003347">
    <property type="entry name" value="JmjC_dom"/>
</dbReference>
<protein>
    <recommendedName>
        <fullName evidence="8">JmjC domain-containing protein</fullName>
    </recommendedName>
</protein>
<keyword evidence="10" id="KW-1185">Reference proteome</keyword>
<evidence type="ECO:0000256" key="5">
    <source>
        <dbReference type="ARBA" id="ARBA00023163"/>
    </source>
</evidence>
<accession>E3NMP9</accession>
<evidence type="ECO:0000256" key="4">
    <source>
        <dbReference type="ARBA" id="ARBA00023015"/>
    </source>
</evidence>
<keyword evidence="2" id="KW-0560">Oxidoreductase</keyword>
<dbReference type="AlphaFoldDB" id="E3NMP9"/>
<gene>
    <name evidence="9" type="ORF">CRE_02708</name>
</gene>
<name>E3NMP9_CAERE</name>
<feature type="compositionally biased region" description="Low complexity" evidence="7">
    <location>
        <begin position="810"/>
        <end position="823"/>
    </location>
</feature>
<keyword evidence="1" id="KW-0479">Metal-binding</keyword>
<dbReference type="HOGENOM" id="CLU_343961_0_0_1"/>
<dbReference type="GO" id="GO:0046872">
    <property type="term" value="F:metal ion binding"/>
    <property type="evidence" value="ECO:0007669"/>
    <property type="project" value="UniProtKB-KW"/>
</dbReference>
<feature type="region of interest" description="Disordered" evidence="7">
    <location>
        <begin position="1"/>
        <end position="61"/>
    </location>
</feature>
<evidence type="ECO:0000259" key="8">
    <source>
        <dbReference type="PROSITE" id="PS51184"/>
    </source>
</evidence>
<keyword evidence="3" id="KW-0408">Iron</keyword>
<keyword evidence="5" id="KW-0804">Transcription</keyword>
<feature type="compositionally biased region" description="Low complexity" evidence="7">
    <location>
        <begin position="262"/>
        <end position="275"/>
    </location>
</feature>
<dbReference type="Gene3D" id="2.60.120.650">
    <property type="entry name" value="Cupin"/>
    <property type="match status" value="1"/>
</dbReference>
<organism evidence="10">
    <name type="scientific">Caenorhabditis remanei</name>
    <name type="common">Caenorhabditis vulgaris</name>
    <dbReference type="NCBI Taxonomy" id="31234"/>
    <lineage>
        <taxon>Eukaryota</taxon>
        <taxon>Metazoa</taxon>
        <taxon>Ecdysozoa</taxon>
        <taxon>Nematoda</taxon>
        <taxon>Chromadorea</taxon>
        <taxon>Rhabditida</taxon>
        <taxon>Rhabditina</taxon>
        <taxon>Rhabditomorpha</taxon>
        <taxon>Rhabditoidea</taxon>
        <taxon>Rhabditidae</taxon>
        <taxon>Peloderinae</taxon>
        <taxon>Caenorhabditis</taxon>
    </lineage>
</organism>
<keyword evidence="6" id="KW-0175">Coiled coil</keyword>
<feature type="domain" description="JmjC" evidence="8">
    <location>
        <begin position="566"/>
        <end position="718"/>
    </location>
</feature>
<feature type="coiled-coil region" evidence="6">
    <location>
        <begin position="556"/>
        <end position="587"/>
    </location>
</feature>
<proteinExistence type="predicted"/>
<evidence type="ECO:0000256" key="1">
    <source>
        <dbReference type="ARBA" id="ARBA00022723"/>
    </source>
</evidence>
<feature type="compositionally biased region" description="Basic residues" evidence="7">
    <location>
        <begin position="190"/>
        <end position="201"/>
    </location>
</feature>
<reference evidence="9" key="1">
    <citation type="submission" date="2007-07" db="EMBL/GenBank/DDBJ databases">
        <title>PCAP assembly of the Caenorhabditis remanei genome.</title>
        <authorList>
            <consortium name="The Caenorhabditis remanei Sequencing Consortium"/>
            <person name="Wilson R.K."/>
        </authorList>
    </citation>
    <scope>NUCLEOTIDE SEQUENCE [LARGE SCALE GENOMIC DNA]</scope>
    <source>
        <strain evidence="9">PB4641</strain>
    </source>
</reference>
<sequence>METAEVKQINMVANGENIRNGDRISAGENASEDGKNVPSGERASDVNERSPLYSANNASNSSEQLDMLFVDSSPVPLILAGSGEAFSSESVPEATEIETVTNGNGVEKQETRADLLQNGGEESQATKGQQSELASGEDSSSLHVTSEHELVASSEPAATTSSAEDGDDTTDIAGPSTSMAPAADTAAVAKKVKVTTKKAKKDQKEEELRAEYMFSEFSLRVRKTAAPAEPPKSSTKLETTKTSSASSKKGSSSKMHSGEPITSSATAGTSTQAEAPIVTSVSPTKRRDRCPNPIPRTRSSAKPKATKTSGAPAKKASASSINAEVPSTSSTAPDSSTPVEKSVPATKRRERRAAPIPSRRPAPIPPRNVAPPRANKTRRAPPQIPPLPQFNEYVFISFQFQSNFCFRKKEFITAISKFRKQGTKEFMRTFVAGEHLFENKDVGVKYWNDGHNFEQKIGEFNCVHLFKTKDGLEFEYPEKLKLANVRSFIPGATKLKIIDSYSQQSADMEMNDLVAAFKTDKPNRTAAFNLLSFEARNTKLQNKIAVPKFVRNSSIVDKLTKQLEEKKKEVLDTMRNTKERREKLKEIGNKIWSMPQYQKFVLLSMQDSFTDIHIDFSATSVYYHVVEGRKIFYVARPTPENLEVYKKYETDVNVPKEWIGKKLFSEFQRVEIKKGETAMIPSGYLHFVYTPEDSLVIGGNFLMEKYLKWQFELTAIEEESLRLKRIDLNQLYLGFYNVMWAYAEELLAKIEAGNATAETIRLSDTMKELLNPERRPVDPREAKDWYTEEQKKAIVEKMERALAQPPQPNVPTVQTTVPAQPVS</sequence>